<proteinExistence type="predicted"/>
<evidence type="ECO:0000256" key="2">
    <source>
        <dbReference type="ARBA" id="ARBA00022630"/>
    </source>
</evidence>
<evidence type="ECO:0000256" key="3">
    <source>
        <dbReference type="ARBA" id="ARBA00022827"/>
    </source>
</evidence>
<dbReference type="EMBL" id="QVNQ01000001">
    <property type="protein sequence ID" value="RFS86922.1"/>
    <property type="molecule type" value="Genomic_DNA"/>
</dbReference>
<dbReference type="PANTHER" id="PTHR43004:SF19">
    <property type="entry name" value="BINDING MONOOXYGENASE, PUTATIVE (JCVI)-RELATED"/>
    <property type="match status" value="1"/>
</dbReference>
<dbReference type="Gene3D" id="3.40.30.120">
    <property type="match status" value="1"/>
</dbReference>
<keyword evidence="2" id="KW-0285">Flavoprotein</keyword>
<dbReference type="OrthoDB" id="8670884at2"/>
<dbReference type="Gene3D" id="3.30.70.2450">
    <property type="match status" value="1"/>
</dbReference>
<dbReference type="PRINTS" id="PR00420">
    <property type="entry name" value="RNGMNOXGNASE"/>
</dbReference>
<reference evidence="5 6" key="1">
    <citation type="submission" date="2018-08" db="EMBL/GenBank/DDBJ databases">
        <title>Actinomadura spongicola sp. nov., isolated from marine sponge Leucetta chagosensis.</title>
        <authorList>
            <person name="Li L."/>
            <person name="Lin H.W."/>
        </authorList>
    </citation>
    <scope>NUCLEOTIDE SEQUENCE [LARGE SCALE GENOMIC DNA]</scope>
    <source>
        <strain evidence="5 6">LHW52907</strain>
    </source>
</reference>
<dbReference type="RefSeq" id="WP_117397374.1">
    <property type="nucleotide sequence ID" value="NZ_QVNQ01000001.1"/>
</dbReference>
<comment type="caution">
    <text evidence="5">The sequence shown here is derived from an EMBL/GenBank/DDBJ whole genome shotgun (WGS) entry which is preliminary data.</text>
</comment>
<dbReference type="GO" id="GO:0071949">
    <property type="term" value="F:FAD binding"/>
    <property type="evidence" value="ECO:0007669"/>
    <property type="project" value="InterPro"/>
</dbReference>
<feature type="domain" description="FAD-binding" evidence="4">
    <location>
        <begin position="2"/>
        <end position="334"/>
    </location>
</feature>
<dbReference type="PANTHER" id="PTHR43004">
    <property type="entry name" value="TRK SYSTEM POTASSIUM UPTAKE PROTEIN"/>
    <property type="match status" value="1"/>
</dbReference>
<sequence>MIDVIVIGGGPTGMMLAAELRLHGVHVVVLEKDAEPTGIARSLGLHVRSIEVMDQRGLLDRFLAHGQKYPLHGHFAGIDKPRPDRMDTAHSYILGIPQPVTDRLLAERASELGADVRRGRELVGLSQEDDGVTAELADGTRLRARHLVGCDGGRSTVRRLLGVAFPGESAGTEWLVGEMEVTEDPATIAAVVADVRKTHRGFGAGPLGDGAFRVVVPAAGVTDDPAVPPTLEELKRQLRVFADTDFGAHSPRWLSRFGDATRLAERYRVGRVLLAGDAAHVHPPLGGQGLNLGVQDAFNLGWKLAAEVAGWAPEGLLDSYHIERHPVAADVLNNTRAQSELLSLRPGAQAVRGLIAELMDFEDVNRYLIEKITAIGVRYDFGDGHELLGRRLRDVELKRARLYDLTREGRGLLLDQTGRLSVAGWTDRVDHVHDVSEELDVPAVLLRPDGHVAWVGDDQQDLLDHLPRWFGHPAADQVPASGQVPPKR</sequence>
<evidence type="ECO:0000313" key="5">
    <source>
        <dbReference type="EMBL" id="RFS86922.1"/>
    </source>
</evidence>
<dbReference type="Proteomes" id="UP000262882">
    <property type="component" value="Unassembled WGS sequence"/>
</dbReference>
<comment type="cofactor">
    <cofactor evidence="1">
        <name>FAD</name>
        <dbReference type="ChEBI" id="CHEBI:57692"/>
    </cofactor>
</comment>
<dbReference type="Pfam" id="PF01494">
    <property type="entry name" value="FAD_binding_3"/>
    <property type="match status" value="1"/>
</dbReference>
<keyword evidence="5" id="KW-0503">Monooxygenase</keyword>
<evidence type="ECO:0000256" key="1">
    <source>
        <dbReference type="ARBA" id="ARBA00001974"/>
    </source>
</evidence>
<accession>A0A372GP56</accession>
<dbReference type="NCBIfam" id="NF033145">
    <property type="entry name" value="rif_monoox"/>
    <property type="match status" value="1"/>
</dbReference>
<evidence type="ECO:0000259" key="4">
    <source>
        <dbReference type="Pfam" id="PF01494"/>
    </source>
</evidence>
<name>A0A372GP56_9ACTN</name>
<protein>
    <submittedName>
        <fullName evidence="5">Rifampin monooxygenase</fullName>
    </submittedName>
</protein>
<organism evidence="5 6">
    <name type="scientific">Actinomadura spongiicola</name>
    <dbReference type="NCBI Taxonomy" id="2303421"/>
    <lineage>
        <taxon>Bacteria</taxon>
        <taxon>Bacillati</taxon>
        <taxon>Actinomycetota</taxon>
        <taxon>Actinomycetes</taxon>
        <taxon>Streptosporangiales</taxon>
        <taxon>Thermomonosporaceae</taxon>
        <taxon>Actinomadura</taxon>
    </lineage>
</organism>
<dbReference type="AlphaFoldDB" id="A0A372GP56"/>
<gene>
    <name evidence="5" type="primary">rox</name>
    <name evidence="5" type="ORF">D0T12_01230</name>
</gene>
<keyword evidence="5" id="KW-0560">Oxidoreductase</keyword>
<keyword evidence="6" id="KW-1185">Reference proteome</keyword>
<evidence type="ECO:0000313" key="6">
    <source>
        <dbReference type="Proteomes" id="UP000262882"/>
    </source>
</evidence>
<dbReference type="InterPro" id="IPR036188">
    <property type="entry name" value="FAD/NAD-bd_sf"/>
</dbReference>
<dbReference type="InterPro" id="IPR050641">
    <property type="entry name" value="RIFMO-like"/>
</dbReference>
<keyword evidence="3" id="KW-0274">FAD</keyword>
<dbReference type="InterPro" id="IPR002938">
    <property type="entry name" value="FAD-bd"/>
</dbReference>
<dbReference type="GO" id="GO:0016709">
    <property type="term" value="F:oxidoreductase activity, acting on paired donors, with incorporation or reduction of molecular oxygen, NAD(P)H as one donor, and incorporation of one atom of oxygen"/>
    <property type="evidence" value="ECO:0007669"/>
    <property type="project" value="UniProtKB-ARBA"/>
</dbReference>
<dbReference type="Pfam" id="PF21274">
    <property type="entry name" value="Rng_hyd_C"/>
    <property type="match status" value="1"/>
</dbReference>
<dbReference type="Gene3D" id="3.50.50.60">
    <property type="entry name" value="FAD/NAD(P)-binding domain"/>
    <property type="match status" value="1"/>
</dbReference>
<dbReference type="SUPFAM" id="SSF51905">
    <property type="entry name" value="FAD/NAD(P)-binding domain"/>
    <property type="match status" value="1"/>
</dbReference>